<dbReference type="Proteomes" id="UP000324222">
    <property type="component" value="Unassembled WGS sequence"/>
</dbReference>
<evidence type="ECO:0000313" key="1">
    <source>
        <dbReference type="EMBL" id="MPC57738.1"/>
    </source>
</evidence>
<organism evidence="1 2">
    <name type="scientific">Portunus trituberculatus</name>
    <name type="common">Swimming crab</name>
    <name type="synonym">Neptunus trituberculatus</name>
    <dbReference type="NCBI Taxonomy" id="210409"/>
    <lineage>
        <taxon>Eukaryota</taxon>
        <taxon>Metazoa</taxon>
        <taxon>Ecdysozoa</taxon>
        <taxon>Arthropoda</taxon>
        <taxon>Crustacea</taxon>
        <taxon>Multicrustacea</taxon>
        <taxon>Malacostraca</taxon>
        <taxon>Eumalacostraca</taxon>
        <taxon>Eucarida</taxon>
        <taxon>Decapoda</taxon>
        <taxon>Pleocyemata</taxon>
        <taxon>Brachyura</taxon>
        <taxon>Eubrachyura</taxon>
        <taxon>Portunoidea</taxon>
        <taxon>Portunidae</taxon>
        <taxon>Portuninae</taxon>
        <taxon>Portunus</taxon>
    </lineage>
</organism>
<proteinExistence type="predicted"/>
<sequence length="64" mass="7026">MAAHTSGRTAVLYYKRQDRLGAVWENIFLPLGQACFKSSSIVKVPWPGASNMRKLLLLGGSPHV</sequence>
<reference evidence="1 2" key="1">
    <citation type="submission" date="2019-05" db="EMBL/GenBank/DDBJ databases">
        <title>Another draft genome of Portunus trituberculatus and its Hox gene families provides insights of decapod evolution.</title>
        <authorList>
            <person name="Jeong J.-H."/>
            <person name="Song I."/>
            <person name="Kim S."/>
            <person name="Choi T."/>
            <person name="Kim D."/>
            <person name="Ryu S."/>
            <person name="Kim W."/>
        </authorList>
    </citation>
    <scope>NUCLEOTIDE SEQUENCE [LARGE SCALE GENOMIC DNA]</scope>
    <source>
        <tissue evidence="1">Muscle</tissue>
    </source>
</reference>
<keyword evidence="2" id="KW-1185">Reference proteome</keyword>
<dbReference type="AlphaFoldDB" id="A0A5B7GL91"/>
<protein>
    <submittedName>
        <fullName evidence="1">Uncharacterized protein</fullName>
    </submittedName>
</protein>
<name>A0A5B7GL91_PORTR</name>
<dbReference type="OrthoDB" id="2014825at2759"/>
<gene>
    <name evidence="1" type="ORF">E2C01_051725</name>
</gene>
<comment type="caution">
    <text evidence="1">The sequence shown here is derived from an EMBL/GenBank/DDBJ whole genome shotgun (WGS) entry which is preliminary data.</text>
</comment>
<accession>A0A5B7GL91</accession>
<evidence type="ECO:0000313" key="2">
    <source>
        <dbReference type="Proteomes" id="UP000324222"/>
    </source>
</evidence>
<dbReference type="EMBL" id="VSRR010015032">
    <property type="protein sequence ID" value="MPC57738.1"/>
    <property type="molecule type" value="Genomic_DNA"/>
</dbReference>